<dbReference type="Gene3D" id="1.10.287.110">
    <property type="entry name" value="DnaJ domain"/>
    <property type="match status" value="1"/>
</dbReference>
<comment type="caution">
    <text evidence="2">The sequence shown here is derived from an EMBL/GenBank/DDBJ whole genome shotgun (WGS) entry which is preliminary data.</text>
</comment>
<feature type="compositionally biased region" description="Polar residues" evidence="1">
    <location>
        <begin position="335"/>
        <end position="352"/>
    </location>
</feature>
<dbReference type="GO" id="GO:0005737">
    <property type="term" value="C:cytoplasm"/>
    <property type="evidence" value="ECO:0007669"/>
    <property type="project" value="TreeGrafter"/>
</dbReference>
<dbReference type="FunFam" id="1.10.287.110:FF:000043">
    <property type="entry name" value="J-domain protein required for chloroplast accumulation response 1"/>
    <property type="match status" value="1"/>
</dbReference>
<feature type="compositionally biased region" description="Basic and acidic residues" evidence="1">
    <location>
        <begin position="1"/>
        <end position="13"/>
    </location>
</feature>
<evidence type="ECO:0000256" key="1">
    <source>
        <dbReference type="SAM" id="MobiDB-lite"/>
    </source>
</evidence>
<dbReference type="GO" id="GO:0072583">
    <property type="term" value="P:clathrin-dependent endocytosis"/>
    <property type="evidence" value="ECO:0007669"/>
    <property type="project" value="TreeGrafter"/>
</dbReference>
<dbReference type="EMBL" id="JABCRI010000003">
    <property type="protein sequence ID" value="KAF8408829.1"/>
    <property type="molecule type" value="Genomic_DNA"/>
</dbReference>
<feature type="region of interest" description="Disordered" evidence="1">
    <location>
        <begin position="334"/>
        <end position="367"/>
    </location>
</feature>
<feature type="region of interest" description="Disordered" evidence="1">
    <location>
        <begin position="1"/>
        <end position="64"/>
    </location>
</feature>
<keyword evidence="3" id="KW-1185">Reference proteome</keyword>
<feature type="compositionally biased region" description="Low complexity" evidence="1">
    <location>
        <begin position="145"/>
        <end position="154"/>
    </location>
</feature>
<dbReference type="InterPro" id="IPR001623">
    <property type="entry name" value="DnaJ_domain"/>
</dbReference>
<dbReference type="PANTHER" id="PTHR23172:SF69">
    <property type="entry name" value="CHAPERONE DNAJ-DOMAIN SUPERFAMILY PROTEIN"/>
    <property type="match status" value="1"/>
</dbReference>
<dbReference type="GO" id="GO:0030276">
    <property type="term" value="F:clathrin binding"/>
    <property type="evidence" value="ECO:0007669"/>
    <property type="project" value="TreeGrafter"/>
</dbReference>
<feature type="compositionally biased region" description="Basic residues" evidence="1">
    <location>
        <begin position="130"/>
        <end position="144"/>
    </location>
</feature>
<name>A0A835DQ99_TETSI</name>
<dbReference type="PANTHER" id="PTHR23172">
    <property type="entry name" value="AUXILIN/CYCLIN G-ASSOCIATED KINASE-RELATED"/>
    <property type="match status" value="1"/>
</dbReference>
<dbReference type="GO" id="GO:0072318">
    <property type="term" value="P:clathrin coat disassembly"/>
    <property type="evidence" value="ECO:0007669"/>
    <property type="project" value="TreeGrafter"/>
</dbReference>
<evidence type="ECO:0000313" key="2">
    <source>
        <dbReference type="EMBL" id="KAF8408829.1"/>
    </source>
</evidence>
<dbReference type="AlphaFoldDB" id="A0A835DQ99"/>
<organism evidence="2 3">
    <name type="scientific">Tetracentron sinense</name>
    <name type="common">Spur-leaf</name>
    <dbReference type="NCBI Taxonomy" id="13715"/>
    <lineage>
        <taxon>Eukaryota</taxon>
        <taxon>Viridiplantae</taxon>
        <taxon>Streptophyta</taxon>
        <taxon>Embryophyta</taxon>
        <taxon>Tracheophyta</taxon>
        <taxon>Spermatophyta</taxon>
        <taxon>Magnoliopsida</taxon>
        <taxon>Trochodendrales</taxon>
        <taxon>Trochodendraceae</taxon>
        <taxon>Tetracentron</taxon>
    </lineage>
</organism>
<dbReference type="OMA" id="ASECHRD"/>
<feature type="compositionally biased region" description="Polar residues" evidence="1">
    <location>
        <begin position="82"/>
        <end position="91"/>
    </location>
</feature>
<dbReference type="GO" id="GO:0031982">
    <property type="term" value="C:vesicle"/>
    <property type="evidence" value="ECO:0007669"/>
    <property type="project" value="TreeGrafter"/>
</dbReference>
<dbReference type="OrthoDB" id="1717591at2759"/>
<accession>A0A835DQ99</accession>
<gene>
    <name evidence="2" type="ORF">HHK36_004898</name>
</gene>
<sequence length="548" mass="62202">MDESWRMRMELNPRRRRSTEETSSDSMRRSFLGLNKSPESETLGPNDFDDVFGGPPRSIFSQQFSEGNRSCSFYEEVFRSPDFTSPASNRRNLPAFRIPATRVGNGGDGVSRRNEGFYDDIFGADEDRRSRSRSQSKPNSKSKSKSNSSSVLSSEDLSPLRPSLAEDVVFSSFTSKLSRPINVPCRWNSSSMMPEEQQKRQGMSAVPCSGLSNMEFQFMEKDFNENFRSSHFGFSRRVPSPETISLEPNSYRSIKISVDDLETDSPTSVVSSLCQDPEAKARVQDKVLQQHEVEQEEDDEVMSSYVIEITPDRREGKDDADAIEEAIAWAKEKFQTPSSEDLESGNQKQNVRQRQREPFAEREEGPTVRKWLDQKTDAHGIMQFREDNEEPRRGTIEEEKQQLENDLSSMIDDISIPSSFLLLNTLNGHAGSCIVDLAVHRILSEMEMEQLEEDIRLWSAGKEANIRLLLSTLHHVLWPNSGWCAIPLASLIETSQVKKAYQKARLCLHPDKLQQRGVTLSQNYVAGKAFAIIQDAWAAFISQDVFFG</sequence>
<dbReference type="Proteomes" id="UP000655225">
    <property type="component" value="Unassembled WGS sequence"/>
</dbReference>
<proteinExistence type="predicted"/>
<dbReference type="CDD" id="cd06257">
    <property type="entry name" value="DnaJ"/>
    <property type="match status" value="1"/>
</dbReference>
<dbReference type="InterPro" id="IPR036869">
    <property type="entry name" value="J_dom_sf"/>
</dbReference>
<dbReference type="SUPFAM" id="SSF46565">
    <property type="entry name" value="Chaperone J-domain"/>
    <property type="match status" value="1"/>
</dbReference>
<feature type="region of interest" description="Disordered" evidence="1">
    <location>
        <begin position="81"/>
        <end position="157"/>
    </location>
</feature>
<protein>
    <submittedName>
        <fullName evidence="2">Uncharacterized protein</fullName>
    </submittedName>
</protein>
<feature type="compositionally biased region" description="Basic and acidic residues" evidence="1">
    <location>
        <begin position="354"/>
        <end position="367"/>
    </location>
</feature>
<reference evidence="2 3" key="1">
    <citation type="submission" date="2020-04" db="EMBL/GenBank/DDBJ databases">
        <title>Plant Genome Project.</title>
        <authorList>
            <person name="Zhang R.-G."/>
        </authorList>
    </citation>
    <scope>NUCLEOTIDE SEQUENCE [LARGE SCALE GENOMIC DNA]</scope>
    <source>
        <strain evidence="2">YNK0</strain>
        <tissue evidence="2">Leaf</tissue>
    </source>
</reference>
<evidence type="ECO:0000313" key="3">
    <source>
        <dbReference type="Proteomes" id="UP000655225"/>
    </source>
</evidence>